<dbReference type="Proteomes" id="UP000747542">
    <property type="component" value="Unassembled WGS sequence"/>
</dbReference>
<organism evidence="3 4">
    <name type="scientific">Homarus americanus</name>
    <name type="common">American lobster</name>
    <dbReference type="NCBI Taxonomy" id="6706"/>
    <lineage>
        <taxon>Eukaryota</taxon>
        <taxon>Metazoa</taxon>
        <taxon>Ecdysozoa</taxon>
        <taxon>Arthropoda</taxon>
        <taxon>Crustacea</taxon>
        <taxon>Multicrustacea</taxon>
        <taxon>Malacostraca</taxon>
        <taxon>Eumalacostraca</taxon>
        <taxon>Eucarida</taxon>
        <taxon>Decapoda</taxon>
        <taxon>Pleocyemata</taxon>
        <taxon>Astacidea</taxon>
        <taxon>Nephropoidea</taxon>
        <taxon>Nephropidae</taxon>
        <taxon>Homarus</taxon>
    </lineage>
</organism>
<keyword evidence="3" id="KW-0378">Hydrolase</keyword>
<evidence type="ECO:0000259" key="2">
    <source>
        <dbReference type="PROSITE" id="PS50240"/>
    </source>
</evidence>
<comment type="caution">
    <text evidence="3">The sequence shown here is derived from an EMBL/GenBank/DDBJ whole genome shotgun (WGS) entry which is preliminary data.</text>
</comment>
<dbReference type="InterPro" id="IPR018114">
    <property type="entry name" value="TRYPSIN_HIS"/>
</dbReference>
<dbReference type="Pfam" id="PF00089">
    <property type="entry name" value="Trypsin"/>
    <property type="match status" value="1"/>
</dbReference>
<dbReference type="PANTHER" id="PTHR24252">
    <property type="entry name" value="ACROSIN-RELATED"/>
    <property type="match status" value="1"/>
</dbReference>
<evidence type="ECO:0000256" key="1">
    <source>
        <dbReference type="ARBA" id="ARBA00023157"/>
    </source>
</evidence>
<dbReference type="InterPro" id="IPR043504">
    <property type="entry name" value="Peptidase_S1_PA_chymotrypsin"/>
</dbReference>
<dbReference type="PROSITE" id="PS50240">
    <property type="entry name" value="TRYPSIN_DOM"/>
    <property type="match status" value="1"/>
</dbReference>
<evidence type="ECO:0000313" key="4">
    <source>
        <dbReference type="Proteomes" id="UP000747542"/>
    </source>
</evidence>
<keyword evidence="3" id="KW-0645">Protease</keyword>
<protein>
    <submittedName>
        <fullName evidence="3">Venom serine protease-like</fullName>
    </submittedName>
</protein>
<dbReference type="GO" id="GO:0006508">
    <property type="term" value="P:proteolysis"/>
    <property type="evidence" value="ECO:0007669"/>
    <property type="project" value="UniProtKB-KW"/>
</dbReference>
<dbReference type="AlphaFoldDB" id="A0A8J5N5Q3"/>
<dbReference type="SUPFAM" id="SSF50494">
    <property type="entry name" value="Trypsin-like serine proteases"/>
    <property type="match status" value="2"/>
</dbReference>
<accession>A0A8J5N5Q3</accession>
<feature type="domain" description="Peptidase S1" evidence="2">
    <location>
        <begin position="106"/>
        <end position="181"/>
    </location>
</feature>
<name>A0A8J5N5Q3_HOMAM</name>
<dbReference type="PROSITE" id="PS00134">
    <property type="entry name" value="TRYPSIN_HIS"/>
    <property type="match status" value="1"/>
</dbReference>
<dbReference type="Gene3D" id="2.40.10.10">
    <property type="entry name" value="Trypsin-like serine proteases"/>
    <property type="match status" value="2"/>
</dbReference>
<dbReference type="PANTHER" id="PTHR24252:SF7">
    <property type="entry name" value="HYALIN"/>
    <property type="match status" value="1"/>
</dbReference>
<dbReference type="EMBL" id="JAHLQT010008532">
    <property type="protein sequence ID" value="KAG7173915.1"/>
    <property type="molecule type" value="Genomic_DNA"/>
</dbReference>
<dbReference type="InterPro" id="IPR001254">
    <property type="entry name" value="Trypsin_dom"/>
</dbReference>
<dbReference type="GO" id="GO:0004252">
    <property type="term" value="F:serine-type endopeptidase activity"/>
    <property type="evidence" value="ECO:0007669"/>
    <property type="project" value="InterPro"/>
</dbReference>
<keyword evidence="4" id="KW-1185">Reference proteome</keyword>
<reference evidence="3" key="1">
    <citation type="journal article" date="2021" name="Sci. Adv.">
        <title>The American lobster genome reveals insights on longevity, neural, and immune adaptations.</title>
        <authorList>
            <person name="Polinski J.M."/>
            <person name="Zimin A.V."/>
            <person name="Clark K.F."/>
            <person name="Kohn A.B."/>
            <person name="Sadowski N."/>
            <person name="Timp W."/>
            <person name="Ptitsyn A."/>
            <person name="Khanna P."/>
            <person name="Romanova D.Y."/>
            <person name="Williams P."/>
            <person name="Greenwood S.J."/>
            <person name="Moroz L.L."/>
            <person name="Walt D.R."/>
            <person name="Bodnar A.G."/>
        </authorList>
    </citation>
    <scope>NUCLEOTIDE SEQUENCE</scope>
    <source>
        <strain evidence="3">GMGI-L3</strain>
    </source>
</reference>
<evidence type="ECO:0000313" key="3">
    <source>
        <dbReference type="EMBL" id="KAG7173915.1"/>
    </source>
</evidence>
<proteinExistence type="predicted"/>
<sequence>MLCAGYDAGGKDSCQGDSGGLAVRRMASGCWQVWCHGAMGVLCPTTQESTFGSLYLDWLKAKTSEGSNDLCFSGQGSGSTTKTPAATTVPSATSCKCGQVNRQTRIVGGQPTEIHEYPWQVALVSSSGSTPFCGASIISNQWILTAAHCAAVMTTSNMVVIGEHKYTSTSETSATERLSIA</sequence>
<keyword evidence="1" id="KW-1015">Disulfide bond</keyword>
<feature type="non-terminal residue" evidence="3">
    <location>
        <position position="181"/>
    </location>
</feature>
<dbReference type="InterPro" id="IPR009003">
    <property type="entry name" value="Peptidase_S1_PA"/>
</dbReference>
<gene>
    <name evidence="3" type="ORF">Hamer_G027322</name>
</gene>